<name>A0AAV7TSX8_PLEWA</name>
<feature type="region of interest" description="Disordered" evidence="1">
    <location>
        <begin position="1"/>
        <end position="102"/>
    </location>
</feature>
<comment type="caution">
    <text evidence="2">The sequence shown here is derived from an EMBL/GenBank/DDBJ whole genome shotgun (WGS) entry which is preliminary data.</text>
</comment>
<sequence length="102" mass="10718">MKPNTPCAYRNGANAPMKKDAQEETGTPPTPFHTANVLPSIPDTPPTPHPQQSRAARQVLPPHTGKEGLAFLGGPLNSPPPVCGGRNRRTANVGPTPCPPQD</sequence>
<dbReference type="EMBL" id="JANPWB010000006">
    <property type="protein sequence ID" value="KAJ1179294.1"/>
    <property type="molecule type" value="Genomic_DNA"/>
</dbReference>
<keyword evidence="3" id="KW-1185">Reference proteome</keyword>
<protein>
    <submittedName>
        <fullName evidence="2">Uncharacterized protein</fullName>
    </submittedName>
</protein>
<gene>
    <name evidence="2" type="ORF">NDU88_004528</name>
</gene>
<dbReference type="Proteomes" id="UP001066276">
    <property type="component" value="Chromosome 3_2"/>
</dbReference>
<evidence type="ECO:0000313" key="2">
    <source>
        <dbReference type="EMBL" id="KAJ1179294.1"/>
    </source>
</evidence>
<organism evidence="2 3">
    <name type="scientific">Pleurodeles waltl</name>
    <name type="common">Iberian ribbed newt</name>
    <dbReference type="NCBI Taxonomy" id="8319"/>
    <lineage>
        <taxon>Eukaryota</taxon>
        <taxon>Metazoa</taxon>
        <taxon>Chordata</taxon>
        <taxon>Craniata</taxon>
        <taxon>Vertebrata</taxon>
        <taxon>Euteleostomi</taxon>
        <taxon>Amphibia</taxon>
        <taxon>Batrachia</taxon>
        <taxon>Caudata</taxon>
        <taxon>Salamandroidea</taxon>
        <taxon>Salamandridae</taxon>
        <taxon>Pleurodelinae</taxon>
        <taxon>Pleurodeles</taxon>
    </lineage>
</organism>
<evidence type="ECO:0000313" key="3">
    <source>
        <dbReference type="Proteomes" id="UP001066276"/>
    </source>
</evidence>
<proteinExistence type="predicted"/>
<reference evidence="2" key="1">
    <citation type="journal article" date="2022" name="bioRxiv">
        <title>Sequencing and chromosome-scale assembly of the giantPleurodeles waltlgenome.</title>
        <authorList>
            <person name="Brown T."/>
            <person name="Elewa A."/>
            <person name="Iarovenko S."/>
            <person name="Subramanian E."/>
            <person name="Araus A.J."/>
            <person name="Petzold A."/>
            <person name="Susuki M."/>
            <person name="Suzuki K.-i.T."/>
            <person name="Hayashi T."/>
            <person name="Toyoda A."/>
            <person name="Oliveira C."/>
            <person name="Osipova E."/>
            <person name="Leigh N.D."/>
            <person name="Simon A."/>
            <person name="Yun M.H."/>
        </authorList>
    </citation>
    <scope>NUCLEOTIDE SEQUENCE</scope>
    <source>
        <strain evidence="2">20211129_DDA</strain>
        <tissue evidence="2">Liver</tissue>
    </source>
</reference>
<evidence type="ECO:0000256" key="1">
    <source>
        <dbReference type="SAM" id="MobiDB-lite"/>
    </source>
</evidence>
<accession>A0AAV7TSX8</accession>
<dbReference type="AlphaFoldDB" id="A0AAV7TSX8"/>